<dbReference type="Proteomes" id="UP000682733">
    <property type="component" value="Unassembled WGS sequence"/>
</dbReference>
<evidence type="ECO:0000313" key="3">
    <source>
        <dbReference type="Proteomes" id="UP000677228"/>
    </source>
</evidence>
<protein>
    <submittedName>
        <fullName evidence="1">Uncharacterized protein</fullName>
    </submittedName>
</protein>
<proteinExistence type="predicted"/>
<comment type="caution">
    <text evidence="1">The sequence shown here is derived from an EMBL/GenBank/DDBJ whole genome shotgun (WGS) entry which is preliminary data.</text>
</comment>
<feature type="non-terminal residue" evidence="1">
    <location>
        <position position="1"/>
    </location>
</feature>
<dbReference type="EMBL" id="CAJNOK010040682">
    <property type="protein sequence ID" value="CAF1552640.1"/>
    <property type="molecule type" value="Genomic_DNA"/>
</dbReference>
<gene>
    <name evidence="1" type="ORF">OVA965_LOCUS39377</name>
    <name evidence="2" type="ORF">TMI583_LOCUS40680</name>
</gene>
<evidence type="ECO:0000313" key="1">
    <source>
        <dbReference type="EMBL" id="CAF1552640.1"/>
    </source>
</evidence>
<dbReference type="AlphaFoldDB" id="A0A8S2FSP7"/>
<dbReference type="Proteomes" id="UP000677228">
    <property type="component" value="Unassembled WGS sequence"/>
</dbReference>
<organism evidence="1 3">
    <name type="scientific">Didymodactylos carnosus</name>
    <dbReference type="NCBI Taxonomy" id="1234261"/>
    <lineage>
        <taxon>Eukaryota</taxon>
        <taxon>Metazoa</taxon>
        <taxon>Spiralia</taxon>
        <taxon>Gnathifera</taxon>
        <taxon>Rotifera</taxon>
        <taxon>Eurotatoria</taxon>
        <taxon>Bdelloidea</taxon>
        <taxon>Philodinida</taxon>
        <taxon>Philodinidae</taxon>
        <taxon>Didymodactylos</taxon>
    </lineage>
</organism>
<accession>A0A8S2FSP7</accession>
<reference evidence="1" key="1">
    <citation type="submission" date="2021-02" db="EMBL/GenBank/DDBJ databases">
        <authorList>
            <person name="Nowell W R."/>
        </authorList>
    </citation>
    <scope>NUCLEOTIDE SEQUENCE</scope>
</reference>
<dbReference type="EMBL" id="CAJOBA010063171">
    <property type="protein sequence ID" value="CAF4343128.1"/>
    <property type="molecule type" value="Genomic_DNA"/>
</dbReference>
<evidence type="ECO:0000313" key="2">
    <source>
        <dbReference type="EMBL" id="CAF4343128.1"/>
    </source>
</evidence>
<sequence length="69" mass="7510">MARVECGTTPSGKRRRGHAGYCVACLPVVDVKVDDGELVSLCNNNDSIGYYPEMCNVSRTGGYRRSTSH</sequence>
<name>A0A8S2FSP7_9BILA</name>